<keyword evidence="2" id="KW-1133">Transmembrane helix</keyword>
<dbReference type="AlphaFoldDB" id="A0AAP4DV38"/>
<evidence type="ECO:0000256" key="2">
    <source>
        <dbReference type="SAM" id="Phobius"/>
    </source>
</evidence>
<dbReference type="PANTHER" id="PTHR10366">
    <property type="entry name" value="NAD DEPENDENT EPIMERASE/DEHYDRATASE"/>
    <property type="match status" value="1"/>
</dbReference>
<keyword evidence="2" id="KW-0812">Transmembrane</keyword>
<protein>
    <submittedName>
        <fullName evidence="4">NAD-dependent epimerase/dehydratase family protein</fullName>
    </submittedName>
</protein>
<dbReference type="InterPro" id="IPR050425">
    <property type="entry name" value="NAD(P)_dehydrat-like"/>
</dbReference>
<feature type="transmembrane region" description="Helical" evidence="2">
    <location>
        <begin position="9"/>
        <end position="28"/>
    </location>
</feature>
<dbReference type="GO" id="GO:0006694">
    <property type="term" value="P:steroid biosynthetic process"/>
    <property type="evidence" value="ECO:0007669"/>
    <property type="project" value="InterPro"/>
</dbReference>
<dbReference type="SUPFAM" id="SSF51735">
    <property type="entry name" value="NAD(P)-binding Rossmann-fold domains"/>
    <property type="match status" value="1"/>
</dbReference>
<dbReference type="PANTHER" id="PTHR10366:SF564">
    <property type="entry name" value="STEROL-4-ALPHA-CARBOXYLATE 3-DEHYDROGENASE, DECARBOXYLATING"/>
    <property type="match status" value="1"/>
</dbReference>
<name>A0AAP4DV38_9LACT</name>
<comment type="caution">
    <text evidence="4">The sequence shown here is derived from an EMBL/GenBank/DDBJ whole genome shotgun (WGS) entry which is preliminary data.</text>
</comment>
<accession>A0AAP4DV38</accession>
<dbReference type="GO" id="GO:0016616">
    <property type="term" value="F:oxidoreductase activity, acting on the CH-OH group of donors, NAD or NADP as acceptor"/>
    <property type="evidence" value="ECO:0007669"/>
    <property type="project" value="InterPro"/>
</dbReference>
<gene>
    <name evidence="4" type="ORF">OGZ50_12720</name>
</gene>
<evidence type="ECO:0000256" key="1">
    <source>
        <dbReference type="ARBA" id="ARBA00023002"/>
    </source>
</evidence>
<dbReference type="EMBL" id="JAOWLV010000015">
    <property type="protein sequence ID" value="MDG4977595.1"/>
    <property type="molecule type" value="Genomic_DNA"/>
</dbReference>
<keyword evidence="2" id="KW-0472">Membrane</keyword>
<dbReference type="InterPro" id="IPR002225">
    <property type="entry name" value="3Beta_OHSteriod_DH/Estase"/>
</dbReference>
<dbReference type="Proteomes" id="UP001152598">
    <property type="component" value="Unassembled WGS sequence"/>
</dbReference>
<dbReference type="RefSeq" id="WP_278228562.1">
    <property type="nucleotide sequence ID" value="NZ_JAOWLV010000015.1"/>
</dbReference>
<organism evidence="4 5">
    <name type="scientific">Lactococcus lactis</name>
    <dbReference type="NCBI Taxonomy" id="1358"/>
    <lineage>
        <taxon>Bacteria</taxon>
        <taxon>Bacillati</taxon>
        <taxon>Bacillota</taxon>
        <taxon>Bacilli</taxon>
        <taxon>Lactobacillales</taxon>
        <taxon>Streptococcaceae</taxon>
        <taxon>Lactococcus</taxon>
    </lineage>
</organism>
<reference evidence="4" key="2">
    <citation type="journal article" date="2023" name="Food Microbiol.">
        <title>Evaluation of the fermentation potential of lactic acid bacteria isolated from herbs, fruits and vegetables as starter cultures in nut-based milk alternatives.</title>
        <authorList>
            <person name="Huang W."/>
            <person name="Dong A."/>
            <person name="Pham H.T."/>
            <person name="Zhou C."/>
            <person name="Huo Z."/>
            <person name="Watjen A.P."/>
            <person name="Prakash S."/>
            <person name="Bang-Berthelsen C.H."/>
            <person name="Turner M.S."/>
        </authorList>
    </citation>
    <scope>NUCLEOTIDE SEQUENCE</scope>
    <source>
        <strain evidence="4">54</strain>
    </source>
</reference>
<proteinExistence type="predicted"/>
<reference evidence="4" key="1">
    <citation type="submission" date="2022-10" db="EMBL/GenBank/DDBJ databases">
        <authorList>
            <person name="Turner M.S."/>
            <person name="Huang W."/>
        </authorList>
    </citation>
    <scope>NUCLEOTIDE SEQUENCE</scope>
    <source>
        <strain evidence="4">54</strain>
    </source>
</reference>
<keyword evidence="1" id="KW-0560">Oxidoreductase</keyword>
<dbReference type="InterPro" id="IPR036291">
    <property type="entry name" value="NAD(P)-bd_dom_sf"/>
</dbReference>
<evidence type="ECO:0000313" key="5">
    <source>
        <dbReference type="Proteomes" id="UP001152598"/>
    </source>
</evidence>
<evidence type="ECO:0000259" key="3">
    <source>
        <dbReference type="Pfam" id="PF01073"/>
    </source>
</evidence>
<feature type="domain" description="3-beta hydroxysteroid dehydrogenase/isomerase" evidence="3">
    <location>
        <begin position="11"/>
        <end position="274"/>
    </location>
</feature>
<dbReference type="Pfam" id="PF01073">
    <property type="entry name" value="3Beta_HSD"/>
    <property type="match status" value="1"/>
</dbReference>
<sequence>MKNDKNEQLVVVTGGSGYIAVNIIALLIKEGYPVRTTLRTMSRQDEVQSMLNQAGVRNVSNLQFVQTDLTKAEGWDEAIEGATYVIHVASPTPVTRPDADQEMIDMAVDGVKHVMNAAKKAGVKRVVLTSASGAVLAGHGKSHPQLFTEKGWSNLDSPTIDAYQRSKTIAEREAWKFVNENGIELSTILPVTVMGPILGKDFSHSQLVIKNMLEGKIEKHLKLSFDVVDVRDLSVLHILAMKSQEASGQRFLATSSENISFKRVAQILIDSLGNKASRVKTAEIPNAVAKAAAVGNPTLHMATSLLGGNMGL</sequence>
<evidence type="ECO:0000313" key="4">
    <source>
        <dbReference type="EMBL" id="MDG4977595.1"/>
    </source>
</evidence>
<dbReference type="Gene3D" id="3.40.50.720">
    <property type="entry name" value="NAD(P)-binding Rossmann-like Domain"/>
    <property type="match status" value="1"/>
</dbReference>